<evidence type="ECO:0000313" key="3">
    <source>
        <dbReference type="Proteomes" id="UP001461341"/>
    </source>
</evidence>
<keyword evidence="3" id="KW-1185">Reference proteome</keyword>
<name>A0ABZ2YDS4_9BACT</name>
<evidence type="ECO:0000259" key="1">
    <source>
        <dbReference type="Pfam" id="PF13490"/>
    </source>
</evidence>
<protein>
    <submittedName>
        <fullName evidence="2">Zf-HC2 domain-containing protein</fullName>
    </submittedName>
</protein>
<reference evidence="2 3" key="1">
    <citation type="submission" date="2023-03" db="EMBL/GenBank/DDBJ databases">
        <title>Novel Species.</title>
        <authorList>
            <person name="Ma S."/>
        </authorList>
    </citation>
    <scope>NUCLEOTIDE SEQUENCE [LARGE SCALE GENOMIC DNA]</scope>
    <source>
        <strain evidence="2 3">B11</strain>
    </source>
</reference>
<evidence type="ECO:0000313" key="2">
    <source>
        <dbReference type="EMBL" id="WZL77097.1"/>
    </source>
</evidence>
<dbReference type="Proteomes" id="UP001461341">
    <property type="component" value="Chromosome"/>
</dbReference>
<dbReference type="Pfam" id="PF13490">
    <property type="entry name" value="zf-HC2"/>
    <property type="match status" value="1"/>
</dbReference>
<dbReference type="RefSeq" id="WP_369019263.1">
    <property type="nucleotide sequence ID" value="NZ_CP121689.1"/>
</dbReference>
<dbReference type="EMBL" id="CP121689">
    <property type="protein sequence ID" value="WZL77097.1"/>
    <property type="molecule type" value="Genomic_DNA"/>
</dbReference>
<organism evidence="2 3">
    <name type="scientific">Thermatribacter velox</name>
    <dbReference type="NCBI Taxonomy" id="3039681"/>
    <lineage>
        <taxon>Bacteria</taxon>
        <taxon>Pseudomonadati</taxon>
        <taxon>Atribacterota</taxon>
        <taxon>Atribacteria</taxon>
        <taxon>Atribacterales</taxon>
        <taxon>Thermatribacteraceae</taxon>
        <taxon>Thermatribacter</taxon>
    </lineage>
</organism>
<sequence length="75" mass="9080">MNCKEAVEKLYFYLDGEVLTEEERRALEEHLNLCRACCQRYEFEKLLWNLVRQNGQRESVPQTLIMRIENVLARF</sequence>
<dbReference type="InterPro" id="IPR027383">
    <property type="entry name" value="Znf_put"/>
</dbReference>
<proteinExistence type="predicted"/>
<gene>
    <name evidence="2" type="ORF">QBE54_05120</name>
</gene>
<accession>A0ABZ2YDS4</accession>
<feature type="domain" description="Putative zinc-finger" evidence="1">
    <location>
        <begin position="3"/>
        <end position="37"/>
    </location>
</feature>